<proteinExistence type="predicted"/>
<protein>
    <submittedName>
        <fullName evidence="1">Uncharacterized protein</fullName>
    </submittedName>
</protein>
<evidence type="ECO:0000313" key="1">
    <source>
        <dbReference type="EMBL" id="BAO29716.1"/>
    </source>
</evidence>
<organism evidence="1 2">
    <name type="scientific">Sulfuritalea hydrogenivorans sk43H</name>
    <dbReference type="NCBI Taxonomy" id="1223802"/>
    <lineage>
        <taxon>Bacteria</taxon>
        <taxon>Pseudomonadati</taxon>
        <taxon>Pseudomonadota</taxon>
        <taxon>Betaproteobacteria</taxon>
        <taxon>Nitrosomonadales</taxon>
        <taxon>Sterolibacteriaceae</taxon>
        <taxon>Sulfuritalea</taxon>
    </lineage>
</organism>
<accession>W0SF85</accession>
<dbReference type="HOGENOM" id="CLU_1536895_0_0_4"/>
<dbReference type="KEGG" id="shd:SUTH_01924"/>
<keyword evidence="2" id="KW-1185">Reference proteome</keyword>
<dbReference type="STRING" id="1223802.SUTH_01924"/>
<evidence type="ECO:0000313" key="2">
    <source>
        <dbReference type="Proteomes" id="UP000031637"/>
    </source>
</evidence>
<dbReference type="Proteomes" id="UP000031637">
    <property type="component" value="Chromosome"/>
</dbReference>
<name>W0SF85_9PROT</name>
<dbReference type="AlphaFoldDB" id="W0SF85"/>
<dbReference type="EMBL" id="AP012547">
    <property type="protein sequence ID" value="BAO29716.1"/>
    <property type="molecule type" value="Genomic_DNA"/>
</dbReference>
<sequence length="172" mass="19959">MDIRYPKARLSPAKQELVVIEFSRTDIEANYLDTALARLQVLVDDKEAADKWEGCATFFFSGWDDDPRETAEIPELRQWFGRLSRAFPYWFHVCEKEGDTVAHVFRLLCTGHVECVNDGVVGWRFEDLQQLSGTMQVLFNHQNTLYERLGLPEEMNQRVSEEIAQILENSLT</sequence>
<reference evidence="1 2" key="1">
    <citation type="journal article" date="2014" name="Syst. Appl. Microbiol.">
        <title>Complete genomes of freshwater sulfur oxidizers Sulfuricella denitrificans skB26 and Sulfuritalea hydrogenivorans sk43H: genetic insights into the sulfur oxidation pathway of betaproteobacteria.</title>
        <authorList>
            <person name="Watanabe T."/>
            <person name="Kojima H."/>
            <person name="Fukui M."/>
        </authorList>
    </citation>
    <scope>NUCLEOTIDE SEQUENCE [LARGE SCALE GENOMIC DNA]</scope>
    <source>
        <strain evidence="1">DSM22779</strain>
    </source>
</reference>
<gene>
    <name evidence="1" type="ORF">SUTH_01924</name>
</gene>